<protein>
    <recommendedName>
        <fullName evidence="6">S-adenosyl-L-methionine-dependent methyltransferase</fullName>
        <ecNumber evidence="6">2.1.1.-</ecNumber>
    </recommendedName>
</protein>
<dbReference type="InterPro" id="IPR007213">
    <property type="entry name" value="Ppm1/Ppm2/Tcmp"/>
</dbReference>
<proteinExistence type="inferred from homology"/>
<dbReference type="GO" id="GO:0032259">
    <property type="term" value="P:methylation"/>
    <property type="evidence" value="ECO:0007669"/>
    <property type="project" value="UniProtKB-KW"/>
</dbReference>
<dbReference type="Pfam" id="PF04072">
    <property type="entry name" value="LCM"/>
    <property type="match status" value="1"/>
</dbReference>
<dbReference type="AlphaFoldDB" id="H6R198"/>
<dbReference type="EC" id="2.1.1.-" evidence="6"/>
<evidence type="ECO:0000313" key="7">
    <source>
        <dbReference type="EMBL" id="CCF64278.1"/>
    </source>
</evidence>
<dbReference type="eggNOG" id="COG3315">
    <property type="taxonomic scope" value="Bacteria"/>
</dbReference>
<evidence type="ECO:0000256" key="4">
    <source>
        <dbReference type="ARBA" id="ARBA00022679"/>
    </source>
</evidence>
<evidence type="ECO:0000256" key="2">
    <source>
        <dbReference type="ARBA" id="ARBA00008138"/>
    </source>
</evidence>
<gene>
    <name evidence="7" type="ordered locus">NOCYR_3514</name>
</gene>
<sequence>MTAIGVALIRVMEGRRPDRLYHDPLAEAFVEAARPGFDDDRWARFEALADQFYERRSVAVKLVDDHVLEAAATGCEQFVLLGAGLDTRAFRLGLPSGVGFFEIDLPELFAFKEPVLAAEQARPTCARQVVSADLSGDWARALRASGFRADLPTQWVDEGVLGYLSREHAYDVAAAVTELSAPGSRFGIARVAVEQAAPQYRALRRLVSEDGNQDRPITGLGPDGAAWFAAHGWQTSFRGWDELTAGYGRPVAMNDPEAGNILAVRQ</sequence>
<evidence type="ECO:0000256" key="5">
    <source>
        <dbReference type="ARBA" id="ARBA00022691"/>
    </source>
</evidence>
<dbReference type="PANTHER" id="PTHR43619">
    <property type="entry name" value="S-ADENOSYL-L-METHIONINE-DEPENDENT METHYLTRANSFERASE YKTD-RELATED"/>
    <property type="match status" value="1"/>
</dbReference>
<dbReference type="STRING" id="1127134.NOCYR_3514"/>
<dbReference type="EMBL" id="FO082843">
    <property type="protein sequence ID" value="CCF64278.1"/>
    <property type="molecule type" value="Genomic_DNA"/>
</dbReference>
<dbReference type="Proteomes" id="UP000008190">
    <property type="component" value="Chromosome"/>
</dbReference>
<dbReference type="GO" id="GO:0008168">
    <property type="term" value="F:methyltransferase activity"/>
    <property type="evidence" value="ECO:0007669"/>
    <property type="project" value="UniProtKB-UniRule"/>
</dbReference>
<evidence type="ECO:0000256" key="6">
    <source>
        <dbReference type="RuleBase" id="RU362030"/>
    </source>
</evidence>
<accession>H6R198</accession>
<organism evidence="7 8">
    <name type="scientific">Nocardia cyriacigeorgica (strain GUH-2)</name>
    <dbReference type="NCBI Taxonomy" id="1127134"/>
    <lineage>
        <taxon>Bacteria</taxon>
        <taxon>Bacillati</taxon>
        <taxon>Actinomycetota</taxon>
        <taxon>Actinomycetes</taxon>
        <taxon>Mycobacteriales</taxon>
        <taxon>Nocardiaceae</taxon>
        <taxon>Nocardia</taxon>
    </lineage>
</organism>
<keyword evidence="4 7" id="KW-0808">Transferase</keyword>
<dbReference type="HOGENOM" id="CLU_056160_2_0_11"/>
<reference evidence="7 8" key="1">
    <citation type="journal article" date="2012" name="J. Bacteriol.">
        <title>Genome sequence of the human- and animal-pathogenic strain Nocardia cyriacigeorgica GUH-2.</title>
        <authorList>
            <person name="Zoropogui A."/>
            <person name="Pujic P."/>
            <person name="Normand P."/>
            <person name="Barbe V."/>
            <person name="Beaman B."/>
            <person name="Beaman L."/>
            <person name="Boiron P."/>
            <person name="Colinon C."/>
            <person name="Deredjian A."/>
            <person name="Graindorge A."/>
            <person name="Mangenot S."/>
            <person name="Nazaret S."/>
            <person name="Neto M."/>
            <person name="Petit S."/>
            <person name="Roche D."/>
            <person name="Vallenet D."/>
            <person name="Rodriguez-Nava V."/>
            <person name="Richard Y."/>
            <person name="Cournoyer B."/>
            <person name="Blaha D."/>
        </authorList>
    </citation>
    <scope>NUCLEOTIDE SEQUENCE [LARGE SCALE GENOMIC DNA]</scope>
    <source>
        <strain evidence="7 8">GUH-2</strain>
    </source>
</reference>
<dbReference type="NCBIfam" id="TIGR00027">
    <property type="entry name" value="mthyl_TIGR00027"/>
    <property type="match status" value="1"/>
</dbReference>
<dbReference type="SUPFAM" id="SSF53335">
    <property type="entry name" value="S-adenosyl-L-methionine-dependent methyltransferases"/>
    <property type="match status" value="1"/>
</dbReference>
<dbReference type="Gene3D" id="3.40.50.150">
    <property type="entry name" value="Vaccinia Virus protein VP39"/>
    <property type="match status" value="1"/>
</dbReference>
<keyword evidence="8" id="KW-1185">Reference proteome</keyword>
<comment type="similarity">
    <text evidence="2 6">Belongs to the UPF0677 family.</text>
</comment>
<keyword evidence="3 6" id="KW-0489">Methyltransferase</keyword>
<name>H6R198_NOCCG</name>
<evidence type="ECO:0000313" key="8">
    <source>
        <dbReference type="Proteomes" id="UP000008190"/>
    </source>
</evidence>
<keyword evidence="5 6" id="KW-0949">S-adenosyl-L-methionine</keyword>
<comment type="function">
    <text evidence="1 6">Exhibits S-adenosyl-L-methionine-dependent methyltransferase activity.</text>
</comment>
<dbReference type="PANTHER" id="PTHR43619:SF2">
    <property type="entry name" value="S-ADENOSYL-L-METHIONINE-DEPENDENT METHYLTRANSFERASES SUPERFAMILY PROTEIN"/>
    <property type="match status" value="1"/>
</dbReference>
<dbReference type="KEGG" id="ncy:NOCYR_3514"/>
<dbReference type="InterPro" id="IPR011610">
    <property type="entry name" value="SAM_mthyl_Trfase_ML2640-like"/>
</dbReference>
<evidence type="ECO:0000256" key="1">
    <source>
        <dbReference type="ARBA" id="ARBA00003907"/>
    </source>
</evidence>
<dbReference type="InterPro" id="IPR029063">
    <property type="entry name" value="SAM-dependent_MTases_sf"/>
</dbReference>
<evidence type="ECO:0000256" key="3">
    <source>
        <dbReference type="ARBA" id="ARBA00022603"/>
    </source>
</evidence>